<dbReference type="Proteomes" id="UP001217417">
    <property type="component" value="Unassembled WGS sequence"/>
</dbReference>
<proteinExistence type="predicted"/>
<name>A0AAD7QW35_9ASCO</name>
<accession>A0AAD7QW35</accession>
<gene>
    <name evidence="2" type="ORF">POJ06DRAFT_51911</name>
</gene>
<reference evidence="2" key="1">
    <citation type="submission" date="2023-03" db="EMBL/GenBank/DDBJ databases">
        <title>Near-Complete genome sequence of Lipomyces tetrasporous NRRL Y-64009, an oleaginous yeast capable of growing on lignocellulosic hydrolysates.</title>
        <authorList>
            <consortium name="Lawrence Berkeley National Laboratory"/>
            <person name="Jagtap S.S."/>
            <person name="Liu J.-J."/>
            <person name="Walukiewicz H.E."/>
            <person name="Pangilinan J."/>
            <person name="Lipzen A."/>
            <person name="Ahrendt S."/>
            <person name="Koriabine M."/>
            <person name="Cobaugh K."/>
            <person name="Salamov A."/>
            <person name="Yoshinaga Y."/>
            <person name="Ng V."/>
            <person name="Daum C."/>
            <person name="Grigoriev I.V."/>
            <person name="Slininger P.J."/>
            <person name="Dien B.S."/>
            <person name="Jin Y.-S."/>
            <person name="Rao C.V."/>
        </authorList>
    </citation>
    <scope>NUCLEOTIDE SEQUENCE</scope>
    <source>
        <strain evidence="2">NRRL Y-64009</strain>
    </source>
</reference>
<evidence type="ECO:0000259" key="1">
    <source>
        <dbReference type="PROSITE" id="PS51335"/>
    </source>
</evidence>
<dbReference type="PROSITE" id="PS51335">
    <property type="entry name" value="ELMO"/>
    <property type="match status" value="1"/>
</dbReference>
<dbReference type="EMBL" id="JARPMG010000002">
    <property type="protein sequence ID" value="KAJ8102575.1"/>
    <property type="molecule type" value="Genomic_DNA"/>
</dbReference>
<organism evidence="2 3">
    <name type="scientific">Lipomyces tetrasporus</name>
    <dbReference type="NCBI Taxonomy" id="54092"/>
    <lineage>
        <taxon>Eukaryota</taxon>
        <taxon>Fungi</taxon>
        <taxon>Dikarya</taxon>
        <taxon>Ascomycota</taxon>
        <taxon>Saccharomycotina</taxon>
        <taxon>Lipomycetes</taxon>
        <taxon>Lipomycetales</taxon>
        <taxon>Lipomycetaceae</taxon>
        <taxon>Lipomyces</taxon>
    </lineage>
</organism>
<sequence>MAYYISEYVPYYLQPYASRGVKFCVLFAQALGDSITTSLLTRKRDLEADKIPSPISSPVQFLSPSTSTTNLRLLHQQHQQHQQQDMSLWYQIKLFWTVIWLSGYKAVKLLIRKLLGTSALYRICRLGLSEDARARQPDAAPYHRLLSRRAVWLLDSEMILSDQLIDEKRAIQQYAVSPAMMELDEMAKTIAVSTCRVKNMDVAKPTAVYLEKALAQVLLVERFVVDVVDLCGEKVEWDRSSTQLIELWAVLHSHRYWPESANYAAVSRESRAGNNWCTIGFQGLDPCTDFRGTGKMGLLFFHQMCLLHPGRTVRIILESRSPDIHLDTAHTPYYPAALASIHVSRFISRLLYAGDLRLWLLTSMDPNSKMQDLWDLLTHLHCYMWIEYHKFWRHQVRKGIVSTVMDFEKCFELFKHKMTGAVKRRPLMWTSIYPTLANLPQYYYRWMFPQDYFFANLPYGKAEFEKYFDAVEVEDERVELEKARGMMARSWDDDASETTFVDEYELDDMGEKRSLRIRKGKSY</sequence>
<comment type="caution">
    <text evidence="2">The sequence shown here is derived from an EMBL/GenBank/DDBJ whole genome shotgun (WGS) entry which is preliminary data.</text>
</comment>
<keyword evidence="3" id="KW-1185">Reference proteome</keyword>
<dbReference type="GeneID" id="80886322"/>
<dbReference type="InterPro" id="IPR050868">
    <property type="entry name" value="ELMO_domain-containing"/>
</dbReference>
<feature type="domain" description="ELMO" evidence="1">
    <location>
        <begin position="239"/>
        <end position="422"/>
    </location>
</feature>
<dbReference type="Pfam" id="PF04727">
    <property type="entry name" value="ELMO_CED12"/>
    <property type="match status" value="1"/>
</dbReference>
<dbReference type="InterPro" id="IPR006816">
    <property type="entry name" value="ELMO_dom"/>
</dbReference>
<dbReference type="RefSeq" id="XP_056046025.1">
    <property type="nucleotide sequence ID" value="XM_056191156.1"/>
</dbReference>
<evidence type="ECO:0000313" key="2">
    <source>
        <dbReference type="EMBL" id="KAJ8102575.1"/>
    </source>
</evidence>
<dbReference type="PANTHER" id="PTHR12771">
    <property type="entry name" value="ENGULFMENT AND CELL MOTILITY"/>
    <property type="match status" value="1"/>
</dbReference>
<dbReference type="AlphaFoldDB" id="A0AAD7QW35"/>
<evidence type="ECO:0000313" key="3">
    <source>
        <dbReference type="Proteomes" id="UP001217417"/>
    </source>
</evidence>
<protein>
    <submittedName>
        <fullName evidence="2">ELMO/CED-12 family-domain-containing protein</fullName>
    </submittedName>
</protein>
<dbReference type="PANTHER" id="PTHR12771:SF51">
    <property type="entry name" value="LD01482P"/>
    <property type="match status" value="1"/>
</dbReference>